<gene>
    <name evidence="4" type="ORF">HUG15_13255</name>
</gene>
<dbReference type="PRINTS" id="PR00081">
    <property type="entry name" value="GDHRDH"/>
</dbReference>
<evidence type="ECO:0000313" key="5">
    <source>
        <dbReference type="Proteomes" id="UP000595823"/>
    </source>
</evidence>
<dbReference type="RefSeq" id="WP_200128978.1">
    <property type="nucleotide sequence ID" value="NZ_CP054705.1"/>
</dbReference>
<dbReference type="GO" id="GO:0009062">
    <property type="term" value="P:fatty acid catabolic process"/>
    <property type="evidence" value="ECO:0007669"/>
    <property type="project" value="InterPro"/>
</dbReference>
<reference evidence="4 5" key="1">
    <citation type="submission" date="2020-06" db="EMBL/GenBank/DDBJ databases">
        <title>Genomic analysis of Salicibibacter sp. NKC5-3.</title>
        <authorList>
            <person name="Oh Y.J."/>
        </authorList>
    </citation>
    <scope>NUCLEOTIDE SEQUENCE [LARGE SCALE GENOMIC DNA]</scope>
    <source>
        <strain evidence="4 5">NKC5-3</strain>
    </source>
</reference>
<dbReference type="CDD" id="cd05369">
    <property type="entry name" value="TER_DECR_SDR_a"/>
    <property type="match status" value="1"/>
</dbReference>
<dbReference type="Gene3D" id="3.40.50.720">
    <property type="entry name" value="NAD(P)-binding Rossmann-like Domain"/>
    <property type="match status" value="1"/>
</dbReference>
<dbReference type="InterPro" id="IPR002347">
    <property type="entry name" value="SDR_fam"/>
</dbReference>
<keyword evidence="1" id="KW-0521">NADP</keyword>
<dbReference type="PANTHER" id="PTHR43296:SF2">
    <property type="entry name" value="PEROXISOMAL 2,4-DIENOYL-COA REDUCTASE [(3E)-ENOYL-COA-PRODUCING]"/>
    <property type="match status" value="1"/>
</dbReference>
<dbReference type="PRINTS" id="PR00080">
    <property type="entry name" value="SDRFAMILY"/>
</dbReference>
<organism evidence="4 5">
    <name type="scientific">Salicibibacter cibarius</name>
    <dbReference type="NCBI Taxonomy" id="2743000"/>
    <lineage>
        <taxon>Bacteria</taxon>
        <taxon>Bacillati</taxon>
        <taxon>Bacillota</taxon>
        <taxon>Bacilli</taxon>
        <taxon>Bacillales</taxon>
        <taxon>Bacillaceae</taxon>
        <taxon>Salicibibacter</taxon>
    </lineage>
</organism>
<evidence type="ECO:0000256" key="1">
    <source>
        <dbReference type="ARBA" id="ARBA00022857"/>
    </source>
</evidence>
<accession>A0A7T6Z7M0</accession>
<protein>
    <submittedName>
        <fullName evidence="4">2,4-dienoyl-CoA reductase</fullName>
        <ecNumber evidence="4">1.3.1.34</ecNumber>
    </submittedName>
</protein>
<sequence>MLPEGSLKGKVAIVTGGATGLGEAMAKEYARLGADIVIASRKQEKLDEAKKEIEKYGTKVKTIQVDVREPDQVERMVIETVSAFGRIDILVNNAAGNFLVKAIDMSTNAWNTVINIVLNGTWYCSQSVAKQMIAQGTSGAILNVGATYAWTGGPLTAHSAAAKAGVSALTKTLAVEWAPHNIRVNMITPGPTEDTGAVSQLWASPEQEEEILKNVPAHRLSTRQEVANLASYLVSDYASYVTGANHVIDGGSWLNKGRYKDDL</sequence>
<feature type="coiled-coil region" evidence="3">
    <location>
        <begin position="39"/>
        <end position="66"/>
    </location>
</feature>
<dbReference type="GO" id="GO:0008670">
    <property type="term" value="F:2,4-dienoyl-CoA reductase (NADPH) activity"/>
    <property type="evidence" value="ECO:0007669"/>
    <property type="project" value="UniProtKB-EC"/>
</dbReference>
<dbReference type="FunFam" id="3.40.50.720:FF:000084">
    <property type="entry name" value="Short-chain dehydrogenase reductase"/>
    <property type="match status" value="1"/>
</dbReference>
<dbReference type="EMBL" id="CP054705">
    <property type="protein sequence ID" value="QQK78322.1"/>
    <property type="molecule type" value="Genomic_DNA"/>
</dbReference>
<evidence type="ECO:0000256" key="2">
    <source>
        <dbReference type="ARBA" id="ARBA00023002"/>
    </source>
</evidence>
<dbReference type="NCBIfam" id="NF005811">
    <property type="entry name" value="PRK07677.1"/>
    <property type="match status" value="1"/>
</dbReference>
<dbReference type="AlphaFoldDB" id="A0A7T6Z7M0"/>
<evidence type="ECO:0000313" key="4">
    <source>
        <dbReference type="EMBL" id="QQK78322.1"/>
    </source>
</evidence>
<dbReference type="InterPro" id="IPR036291">
    <property type="entry name" value="NAD(P)-bd_dom_sf"/>
</dbReference>
<dbReference type="SUPFAM" id="SSF51735">
    <property type="entry name" value="NAD(P)-binding Rossmann-fold domains"/>
    <property type="match status" value="1"/>
</dbReference>
<proteinExistence type="predicted"/>
<dbReference type="InterPro" id="IPR045017">
    <property type="entry name" value="DECR2-like"/>
</dbReference>
<dbReference type="PANTHER" id="PTHR43296">
    <property type="entry name" value="PEROXISOMAL 2,4-DIENOYL-COA REDUCTASE"/>
    <property type="match status" value="1"/>
</dbReference>
<dbReference type="EC" id="1.3.1.34" evidence="4"/>
<dbReference type="GO" id="GO:0008206">
    <property type="term" value="P:bile acid metabolic process"/>
    <property type="evidence" value="ECO:0007669"/>
    <property type="project" value="UniProtKB-ARBA"/>
</dbReference>
<evidence type="ECO:0000256" key="3">
    <source>
        <dbReference type="SAM" id="Coils"/>
    </source>
</evidence>
<keyword evidence="2 4" id="KW-0560">Oxidoreductase</keyword>
<dbReference type="Pfam" id="PF13561">
    <property type="entry name" value="adh_short_C2"/>
    <property type="match status" value="1"/>
</dbReference>
<keyword evidence="3" id="KW-0175">Coiled coil</keyword>
<dbReference type="Proteomes" id="UP000595823">
    <property type="component" value="Chromosome"/>
</dbReference>
<keyword evidence="5" id="KW-1185">Reference proteome</keyword>
<name>A0A7T6Z7M0_9BACI</name>
<dbReference type="KEGG" id="scia:HUG15_13255"/>